<sequence length="223" mass="25269">TLNRLINRDIASGTEVRYYPSGTLNEAADKRARRKRTISAVGSAEGRLFTYVLAAGTFTPLGYVVDFKKKQRFKALAYIARVVKEYKVNRMPAKLVADGKKYEGVYTLIMIINSPRCFGFRFNRMYRDGGPMCLLTIRAPKTTGFFGKVAIFFPFFRTFFMGFGKPHFGKTVTFTPFNKLDVELAEDVVFCADGEAVDDLNRHFTVKVTELNYKLKVAGSRRG</sequence>
<dbReference type="Gene3D" id="2.60.200.40">
    <property type="match status" value="1"/>
</dbReference>
<dbReference type="Proteomes" id="UP000727857">
    <property type="component" value="Unassembled WGS sequence"/>
</dbReference>
<feature type="non-terminal residue" evidence="1">
    <location>
        <position position="1"/>
    </location>
</feature>
<accession>A0A940DFA7</accession>
<gene>
    <name evidence="1" type="ORF">IAB16_00990</name>
</gene>
<organism evidence="1 2">
    <name type="scientific">Candidatus Stercoripulliclostridium pullicola</name>
    <dbReference type="NCBI Taxonomy" id="2840953"/>
    <lineage>
        <taxon>Bacteria</taxon>
        <taxon>Bacillati</taxon>
        <taxon>Bacillota</taxon>
        <taxon>Clostridia</taxon>
        <taxon>Eubacteriales</taxon>
        <taxon>Candidatus Stercoripulliclostridium</taxon>
    </lineage>
</organism>
<protein>
    <submittedName>
        <fullName evidence="1">Uncharacterized protein</fullName>
    </submittedName>
</protein>
<dbReference type="SUPFAM" id="SSF111331">
    <property type="entry name" value="NAD kinase/diacylglycerol kinase-like"/>
    <property type="match status" value="1"/>
</dbReference>
<name>A0A940DFA7_9FIRM</name>
<dbReference type="InterPro" id="IPR016064">
    <property type="entry name" value="NAD/diacylglycerol_kinase_sf"/>
</dbReference>
<dbReference type="EMBL" id="JADINF010000025">
    <property type="protein sequence ID" value="MBO8423586.1"/>
    <property type="molecule type" value="Genomic_DNA"/>
</dbReference>
<dbReference type="AlphaFoldDB" id="A0A940DFA7"/>
<reference evidence="1" key="2">
    <citation type="journal article" date="2021" name="PeerJ">
        <title>Extensive microbial diversity within the chicken gut microbiome revealed by metagenomics and culture.</title>
        <authorList>
            <person name="Gilroy R."/>
            <person name="Ravi A."/>
            <person name="Getino M."/>
            <person name="Pursley I."/>
            <person name="Horton D.L."/>
            <person name="Alikhan N.F."/>
            <person name="Baker D."/>
            <person name="Gharbi K."/>
            <person name="Hall N."/>
            <person name="Watson M."/>
            <person name="Adriaenssens E.M."/>
            <person name="Foster-Nyarko E."/>
            <person name="Jarju S."/>
            <person name="Secka A."/>
            <person name="Antonio M."/>
            <person name="Oren A."/>
            <person name="Chaudhuri R.R."/>
            <person name="La Ragione R."/>
            <person name="Hildebrand F."/>
            <person name="Pallen M.J."/>
        </authorList>
    </citation>
    <scope>NUCLEOTIDE SEQUENCE</scope>
    <source>
        <strain evidence="1">517</strain>
    </source>
</reference>
<proteinExistence type="predicted"/>
<evidence type="ECO:0000313" key="2">
    <source>
        <dbReference type="Proteomes" id="UP000727857"/>
    </source>
</evidence>
<comment type="caution">
    <text evidence="1">The sequence shown here is derived from an EMBL/GenBank/DDBJ whole genome shotgun (WGS) entry which is preliminary data.</text>
</comment>
<reference evidence="1" key="1">
    <citation type="submission" date="2020-10" db="EMBL/GenBank/DDBJ databases">
        <authorList>
            <person name="Gilroy R."/>
        </authorList>
    </citation>
    <scope>NUCLEOTIDE SEQUENCE</scope>
    <source>
        <strain evidence="1">517</strain>
    </source>
</reference>
<evidence type="ECO:0000313" key="1">
    <source>
        <dbReference type="EMBL" id="MBO8423586.1"/>
    </source>
</evidence>